<comment type="caution">
    <text evidence="4">The sequence shown here is derived from an EMBL/GenBank/DDBJ whole genome shotgun (WGS) entry which is preliminary data.</text>
</comment>
<evidence type="ECO:0000256" key="1">
    <source>
        <dbReference type="ARBA" id="ARBA00001968"/>
    </source>
</evidence>
<evidence type="ECO:0000259" key="3">
    <source>
        <dbReference type="Pfam" id="PF13359"/>
    </source>
</evidence>
<dbReference type="Proteomes" id="UP000327044">
    <property type="component" value="Unassembled WGS sequence"/>
</dbReference>
<dbReference type="InParanoid" id="A0A5N4B493"/>
<accession>A0A5N4B493</accession>
<comment type="cofactor">
    <cofactor evidence="1">
        <name>a divalent metal cation</name>
        <dbReference type="ChEBI" id="CHEBI:60240"/>
    </cofactor>
</comment>
<reference evidence="4 5" key="1">
    <citation type="journal article" date="2018" name="Elife">
        <title>Firefly genomes illuminate parallel origins of bioluminescence in beetles.</title>
        <authorList>
            <person name="Fallon T.R."/>
            <person name="Lower S.E."/>
            <person name="Chang C.H."/>
            <person name="Bessho-Uehara M."/>
            <person name="Martin G.J."/>
            <person name="Bewick A.J."/>
            <person name="Behringer M."/>
            <person name="Debat H.J."/>
            <person name="Wong I."/>
            <person name="Day J.C."/>
            <person name="Suvorov A."/>
            <person name="Silva C.J."/>
            <person name="Stanger-Hall K.F."/>
            <person name="Hall D.W."/>
            <person name="Schmitz R.J."/>
            <person name="Nelson D.R."/>
            <person name="Lewis S.M."/>
            <person name="Shigenobu S."/>
            <person name="Bybee S.M."/>
            <person name="Larracuente A.M."/>
            <person name="Oba Y."/>
            <person name="Weng J.K."/>
        </authorList>
    </citation>
    <scope>NUCLEOTIDE SEQUENCE [LARGE SCALE GENOMIC DNA]</scope>
    <source>
        <strain evidence="4">1611_PpyrPB1</strain>
        <tissue evidence="4">Whole body</tissue>
    </source>
</reference>
<evidence type="ECO:0000313" key="4">
    <source>
        <dbReference type="EMBL" id="KAB0804412.1"/>
    </source>
</evidence>
<evidence type="ECO:0000256" key="2">
    <source>
        <dbReference type="ARBA" id="ARBA00022723"/>
    </source>
</evidence>
<feature type="domain" description="DDE Tnp4" evidence="3">
    <location>
        <begin position="4"/>
        <end position="77"/>
    </location>
</feature>
<organism evidence="4 5">
    <name type="scientific">Photinus pyralis</name>
    <name type="common">Common eastern firefly</name>
    <name type="synonym">Lampyris pyralis</name>
    <dbReference type="NCBI Taxonomy" id="7054"/>
    <lineage>
        <taxon>Eukaryota</taxon>
        <taxon>Metazoa</taxon>
        <taxon>Ecdysozoa</taxon>
        <taxon>Arthropoda</taxon>
        <taxon>Hexapoda</taxon>
        <taxon>Insecta</taxon>
        <taxon>Pterygota</taxon>
        <taxon>Neoptera</taxon>
        <taxon>Endopterygota</taxon>
        <taxon>Coleoptera</taxon>
        <taxon>Polyphaga</taxon>
        <taxon>Elateriformia</taxon>
        <taxon>Elateroidea</taxon>
        <taxon>Lampyridae</taxon>
        <taxon>Lampyrinae</taxon>
        <taxon>Photinus</taxon>
    </lineage>
</organism>
<keyword evidence="5" id="KW-1185">Reference proteome</keyword>
<keyword evidence="2" id="KW-0479">Metal-binding</keyword>
<gene>
    <name evidence="4" type="ORF">PPYR_01382</name>
</gene>
<dbReference type="InterPro" id="IPR027806">
    <property type="entry name" value="HARBI1_dom"/>
</dbReference>
<dbReference type="GO" id="GO:0046872">
    <property type="term" value="F:metal ion binding"/>
    <property type="evidence" value="ECO:0007669"/>
    <property type="project" value="UniProtKB-KW"/>
</dbReference>
<name>A0A5N4B493_PHOPY</name>
<sequence>MTTCDSGYTLRPYCLTPLLNPISREESLYNEAHIRTQNTIERLFGVWKRRFPVLAYGLRCKVETTLTIITATAVLHNIALDMKEDVPPIPENINANELQNLIDLGEVPQLPQNVNHVGLYDYRRELIDNYFANL</sequence>
<dbReference type="EMBL" id="VVIM01000001">
    <property type="protein sequence ID" value="KAB0804412.1"/>
    <property type="molecule type" value="Genomic_DNA"/>
</dbReference>
<proteinExistence type="predicted"/>
<dbReference type="Pfam" id="PF13359">
    <property type="entry name" value="DDE_Tnp_4"/>
    <property type="match status" value="1"/>
</dbReference>
<evidence type="ECO:0000313" key="5">
    <source>
        <dbReference type="Proteomes" id="UP000327044"/>
    </source>
</evidence>
<dbReference type="AlphaFoldDB" id="A0A5N4B493"/>
<protein>
    <recommendedName>
        <fullName evidence="3">DDE Tnp4 domain-containing protein</fullName>
    </recommendedName>
</protein>